<sequence length="55" mass="6626">MLILREEHFLFWFVFEIGKHSGDIVQNRHNIVPLVCQGLHKLFFNCKELEKKSKK</sequence>
<accession>A0A2P2PRN1</accession>
<proteinExistence type="predicted"/>
<name>A0A2P2PRN1_RHIMU</name>
<protein>
    <submittedName>
        <fullName evidence="1">Uncharacterized protein</fullName>
    </submittedName>
</protein>
<reference evidence="1" key="1">
    <citation type="submission" date="2018-02" db="EMBL/GenBank/DDBJ databases">
        <title>Rhizophora mucronata_Transcriptome.</title>
        <authorList>
            <person name="Meera S.P."/>
            <person name="Sreeshan A."/>
            <person name="Augustine A."/>
        </authorList>
    </citation>
    <scope>NUCLEOTIDE SEQUENCE</scope>
    <source>
        <tissue evidence="1">Leaf</tissue>
    </source>
</reference>
<organism evidence="1">
    <name type="scientific">Rhizophora mucronata</name>
    <name type="common">Asiatic mangrove</name>
    <dbReference type="NCBI Taxonomy" id="61149"/>
    <lineage>
        <taxon>Eukaryota</taxon>
        <taxon>Viridiplantae</taxon>
        <taxon>Streptophyta</taxon>
        <taxon>Embryophyta</taxon>
        <taxon>Tracheophyta</taxon>
        <taxon>Spermatophyta</taxon>
        <taxon>Magnoliopsida</taxon>
        <taxon>eudicotyledons</taxon>
        <taxon>Gunneridae</taxon>
        <taxon>Pentapetalae</taxon>
        <taxon>rosids</taxon>
        <taxon>fabids</taxon>
        <taxon>Malpighiales</taxon>
        <taxon>Rhizophoraceae</taxon>
        <taxon>Rhizophora</taxon>
    </lineage>
</organism>
<dbReference type="EMBL" id="GGEC01076898">
    <property type="protein sequence ID" value="MBX57382.1"/>
    <property type="molecule type" value="Transcribed_RNA"/>
</dbReference>
<dbReference type="AlphaFoldDB" id="A0A2P2PRN1"/>
<evidence type="ECO:0000313" key="1">
    <source>
        <dbReference type="EMBL" id="MBX57382.1"/>
    </source>
</evidence>